<feature type="compositionally biased region" description="Polar residues" evidence="1">
    <location>
        <begin position="300"/>
        <end position="321"/>
    </location>
</feature>
<feature type="region of interest" description="Disordered" evidence="1">
    <location>
        <begin position="560"/>
        <end position="651"/>
    </location>
</feature>
<reference evidence="2" key="1">
    <citation type="submission" date="2023-07" db="EMBL/GenBank/DDBJ databases">
        <title>draft genome sequence of fig (Ficus carica).</title>
        <authorList>
            <person name="Takahashi T."/>
            <person name="Nishimura K."/>
        </authorList>
    </citation>
    <scope>NUCLEOTIDE SEQUENCE</scope>
</reference>
<accession>A0AA88DXH8</accession>
<feature type="compositionally biased region" description="Low complexity" evidence="1">
    <location>
        <begin position="235"/>
        <end position="245"/>
    </location>
</feature>
<feature type="compositionally biased region" description="Basic and acidic residues" evidence="1">
    <location>
        <begin position="607"/>
        <end position="632"/>
    </location>
</feature>
<comment type="caution">
    <text evidence="2">The sequence shown here is derived from an EMBL/GenBank/DDBJ whole genome shotgun (WGS) entry which is preliminary data.</text>
</comment>
<evidence type="ECO:0000313" key="2">
    <source>
        <dbReference type="EMBL" id="GMN63822.1"/>
    </source>
</evidence>
<gene>
    <name evidence="2" type="ORF">TIFTF001_032882</name>
</gene>
<feature type="compositionally biased region" description="Polar residues" evidence="1">
    <location>
        <begin position="205"/>
        <end position="218"/>
    </location>
</feature>
<feature type="region of interest" description="Disordered" evidence="1">
    <location>
        <begin position="199"/>
        <end position="218"/>
    </location>
</feature>
<feature type="compositionally biased region" description="Polar residues" evidence="1">
    <location>
        <begin position="571"/>
        <end position="583"/>
    </location>
</feature>
<dbReference type="EMBL" id="BTGU01000160">
    <property type="protein sequence ID" value="GMN63822.1"/>
    <property type="molecule type" value="Genomic_DNA"/>
</dbReference>
<dbReference type="AlphaFoldDB" id="A0AA88DXH8"/>
<feature type="region of interest" description="Disordered" evidence="1">
    <location>
        <begin position="235"/>
        <end position="271"/>
    </location>
</feature>
<protein>
    <submittedName>
        <fullName evidence="2">Uncharacterized protein</fullName>
    </submittedName>
</protein>
<evidence type="ECO:0000313" key="3">
    <source>
        <dbReference type="Proteomes" id="UP001187192"/>
    </source>
</evidence>
<organism evidence="2 3">
    <name type="scientific">Ficus carica</name>
    <name type="common">Common fig</name>
    <dbReference type="NCBI Taxonomy" id="3494"/>
    <lineage>
        <taxon>Eukaryota</taxon>
        <taxon>Viridiplantae</taxon>
        <taxon>Streptophyta</taxon>
        <taxon>Embryophyta</taxon>
        <taxon>Tracheophyta</taxon>
        <taxon>Spermatophyta</taxon>
        <taxon>Magnoliopsida</taxon>
        <taxon>eudicotyledons</taxon>
        <taxon>Gunneridae</taxon>
        <taxon>Pentapetalae</taxon>
        <taxon>rosids</taxon>
        <taxon>fabids</taxon>
        <taxon>Rosales</taxon>
        <taxon>Moraceae</taxon>
        <taxon>Ficeae</taxon>
        <taxon>Ficus</taxon>
    </lineage>
</organism>
<proteinExistence type="predicted"/>
<evidence type="ECO:0000256" key="1">
    <source>
        <dbReference type="SAM" id="MobiDB-lite"/>
    </source>
</evidence>
<sequence>MPKISGTTHNVITSTKLVLHSCSTSSHLQKEKHIEVIGTPASSANSGVRVTQSDRLPSVPDGQIGLRRIGAIVTGFTSYIRWWMECCDRGPLPVTRMVPRARGSVQSSRVVPGYNLTRYRSDRAPFGFGRTLSHSDRFARVNQGLLGSLRLGRVLRELSSTQPTYVILTTCRVVIELSRSVKCCRELLIEIALPSSPRRTEKVNPFTSSPNMSDQFSDSENAQLFGDVNVTRSSSSILSTSSDTTGEAAAPRDLTLDNLSGMSDIPSPNREFVEDLNGATQAQPAPVVDLTAGTDEASERTGSQANTSSREGWQSTGSTSLAGEPVQARDRPVYSVDYFTSAVTPSYLAALREEFEILNIIELVVPGPNDLPSRPPPSHITLSAEFFRAELCLPFHSYLRRALTRLNVAPMQLNANAYCILISCFVLWSKNFDAKLPFRAFQILYRIKSAPASSGSYYFQGYQGTFVTGCLDSDKQFKHLWFYVSGRWLHNLLPYGEVHAGERVPVTFRRGYVSTPGPHVDVRSTERIYMLREKADPEQNQYRLLSPVSLEKYGWFSSSSTFDNPDDRPRTTQPGESGNSSPGTWGPRVADENMDLGLGHLFPTRGLRIEEPTMAEREQRGSKLPSDQDRMARLHQKFAKSGDSGKGRVEM</sequence>
<dbReference type="Proteomes" id="UP001187192">
    <property type="component" value="Unassembled WGS sequence"/>
</dbReference>
<feature type="region of interest" description="Disordered" evidence="1">
    <location>
        <begin position="294"/>
        <end position="326"/>
    </location>
</feature>
<keyword evidence="3" id="KW-1185">Reference proteome</keyword>
<name>A0AA88DXH8_FICCA</name>